<proteinExistence type="predicted"/>
<evidence type="ECO:0000256" key="1">
    <source>
        <dbReference type="SAM" id="MobiDB-lite"/>
    </source>
</evidence>
<evidence type="ECO:0000313" key="3">
    <source>
        <dbReference type="Proteomes" id="UP000011529"/>
    </source>
</evidence>
<reference evidence="2" key="2">
    <citation type="journal article" date="2013" name="Mar. Genomics">
        <title>Expression of sulfatases in Rhodopirellula baltica and the diversity of sulfatases in the genus Rhodopirellula.</title>
        <authorList>
            <person name="Wegner C.E."/>
            <person name="Richter-Heitmann T."/>
            <person name="Klindworth A."/>
            <person name="Klockow C."/>
            <person name="Richter M."/>
            <person name="Achstetter T."/>
            <person name="Glockner F.O."/>
            <person name="Harder J."/>
        </authorList>
    </citation>
    <scope>NUCLEOTIDE SEQUENCE [LARGE SCALE GENOMIC DNA]</scope>
    <source>
        <strain evidence="2">6C</strain>
    </source>
</reference>
<feature type="region of interest" description="Disordered" evidence="1">
    <location>
        <begin position="1"/>
        <end position="20"/>
    </location>
</feature>
<sequence>MSATIARVGMPSHHGRSNTGRLLMTDAIRRALAELAPSTVQLSINTAVRD</sequence>
<reference evidence="2" key="1">
    <citation type="submission" date="2012-11" db="EMBL/GenBank/DDBJ databases">
        <title>Permanent draft genomes of Rhodopirellula europaea strain SH398 and 6C.</title>
        <authorList>
            <person name="Richter M."/>
            <person name="Richter-Heitmann T."/>
            <person name="Frank C."/>
            <person name="Harder J."/>
            <person name="Glockner F.O."/>
        </authorList>
    </citation>
    <scope>NUCLEOTIDE SEQUENCE</scope>
    <source>
        <strain evidence="2">6C</strain>
    </source>
</reference>
<dbReference type="EMBL" id="ANMO01000136">
    <property type="protein sequence ID" value="EMB16060.1"/>
    <property type="molecule type" value="Genomic_DNA"/>
</dbReference>
<evidence type="ECO:0000313" key="2">
    <source>
        <dbReference type="EMBL" id="EMB16060.1"/>
    </source>
</evidence>
<organism evidence="2 3">
    <name type="scientific">Rhodopirellula europaea 6C</name>
    <dbReference type="NCBI Taxonomy" id="1263867"/>
    <lineage>
        <taxon>Bacteria</taxon>
        <taxon>Pseudomonadati</taxon>
        <taxon>Planctomycetota</taxon>
        <taxon>Planctomycetia</taxon>
        <taxon>Pirellulales</taxon>
        <taxon>Pirellulaceae</taxon>
        <taxon>Rhodopirellula</taxon>
    </lineage>
</organism>
<accession>M2AG31</accession>
<name>M2AG31_9BACT</name>
<dbReference type="AlphaFoldDB" id="M2AG31"/>
<protein>
    <submittedName>
        <fullName evidence="2">Uncharacterized protein</fullName>
    </submittedName>
</protein>
<gene>
    <name evidence="2" type="ORF">RE6C_03196</name>
</gene>
<comment type="caution">
    <text evidence="2">The sequence shown here is derived from an EMBL/GenBank/DDBJ whole genome shotgun (WGS) entry which is preliminary data.</text>
</comment>
<dbReference type="PATRIC" id="fig|1263867.3.peg.3413"/>
<dbReference type="Proteomes" id="UP000011529">
    <property type="component" value="Unassembled WGS sequence"/>
</dbReference>
<keyword evidence="3" id="KW-1185">Reference proteome</keyword>